<dbReference type="AlphaFoldDB" id="S8AWI0"/>
<evidence type="ECO:0000256" key="6">
    <source>
        <dbReference type="ARBA" id="ARBA00022692"/>
    </source>
</evidence>
<evidence type="ECO:0000256" key="15">
    <source>
        <dbReference type="SAM" id="Coils"/>
    </source>
</evidence>
<keyword evidence="11" id="KW-0653">Protein transport</keyword>
<dbReference type="PANTHER" id="PTHR10903:SF135">
    <property type="entry name" value="TRANSLOCASE OF CHLOROPLAST 120, CHLOROPLASTIC-RELATED"/>
    <property type="match status" value="1"/>
</dbReference>
<dbReference type="PANTHER" id="PTHR10903">
    <property type="entry name" value="GTPASE, IMAP FAMILY MEMBER-RELATED"/>
    <property type="match status" value="1"/>
</dbReference>
<feature type="coiled-coil region" evidence="15">
    <location>
        <begin position="217"/>
        <end position="284"/>
    </location>
</feature>
<dbReference type="InterPro" id="IPR027417">
    <property type="entry name" value="P-loop_NTPase"/>
</dbReference>
<evidence type="ECO:0000256" key="12">
    <source>
        <dbReference type="ARBA" id="ARBA00022989"/>
    </source>
</evidence>
<evidence type="ECO:0000256" key="13">
    <source>
        <dbReference type="ARBA" id="ARBA00023136"/>
    </source>
</evidence>
<evidence type="ECO:0000256" key="1">
    <source>
        <dbReference type="ARBA" id="ARBA00001946"/>
    </source>
</evidence>
<dbReference type="GO" id="GO:0046872">
    <property type="term" value="F:metal ion binding"/>
    <property type="evidence" value="ECO:0007669"/>
    <property type="project" value="UniProtKB-KW"/>
</dbReference>
<dbReference type="GO" id="GO:0015031">
    <property type="term" value="P:protein transport"/>
    <property type="evidence" value="ECO:0007669"/>
    <property type="project" value="UniProtKB-KW"/>
</dbReference>
<keyword evidence="18" id="KW-1185">Reference proteome</keyword>
<dbReference type="CDD" id="cd00882">
    <property type="entry name" value="Ras_like_GTPase"/>
    <property type="match status" value="1"/>
</dbReference>
<reference evidence="18" key="2">
    <citation type="submission" date="2013-04" db="EMBL/GenBank/DDBJ databases">
        <title>Genomic mechanisms accounting for the adaptation to parasitism in nematode-trapping fungi.</title>
        <authorList>
            <person name="Ahren D.G."/>
        </authorList>
    </citation>
    <scope>NUCLEOTIDE SEQUENCE [LARGE SCALE GENOMIC DNA]</scope>
    <source>
        <strain evidence="18">CBS 200.50</strain>
    </source>
</reference>
<keyword evidence="6" id="KW-0812">Transmembrane</keyword>
<comment type="cofactor">
    <cofactor evidence="1">
        <name>Mg(2+)</name>
        <dbReference type="ChEBI" id="CHEBI:18420"/>
    </cofactor>
</comment>
<proteinExistence type="predicted"/>
<evidence type="ECO:0000313" key="17">
    <source>
        <dbReference type="EMBL" id="EPS45311.1"/>
    </source>
</evidence>
<keyword evidence="13" id="KW-0472">Membrane</keyword>
<keyword evidence="5" id="KW-0934">Plastid</keyword>
<protein>
    <recommendedName>
        <fullName evidence="16">G domain-containing protein</fullName>
    </recommendedName>
</protein>
<evidence type="ECO:0000256" key="8">
    <source>
        <dbReference type="ARBA" id="ARBA00022801"/>
    </source>
</evidence>
<reference evidence="17 18" key="1">
    <citation type="journal article" date="2013" name="PLoS Genet.">
        <title>Genomic mechanisms accounting for the adaptation to parasitism in nematode-trapping fungi.</title>
        <authorList>
            <person name="Meerupati T."/>
            <person name="Andersson K.M."/>
            <person name="Friman E."/>
            <person name="Kumar D."/>
            <person name="Tunlid A."/>
            <person name="Ahren D."/>
        </authorList>
    </citation>
    <scope>NUCLEOTIDE SEQUENCE [LARGE SCALE GENOMIC DNA]</scope>
    <source>
        <strain evidence="17 18">CBS 200.50</strain>
    </source>
</reference>
<dbReference type="Proteomes" id="UP000015100">
    <property type="component" value="Unassembled WGS sequence"/>
</dbReference>
<accession>S8AWI0</accession>
<keyword evidence="10" id="KW-0460">Magnesium</keyword>
<evidence type="ECO:0000313" key="18">
    <source>
        <dbReference type="Proteomes" id="UP000015100"/>
    </source>
</evidence>
<dbReference type="Gene3D" id="3.40.50.300">
    <property type="entry name" value="P-loop containing nucleotide triphosphate hydrolases"/>
    <property type="match status" value="1"/>
</dbReference>
<sequence length="357" mass="40073">MTYPQGLRDPRPGDIIIVVMGTTGVGKSTFISYATGQNVKVGNTLEACTSKTGMYQIPNSNIYLVDTPGFDDTYVSDKDILEGISDCLRECVSDGLKVSGILYVHPITEARMKGSAMKNLRMFRKVMGDGNMGQCCLLTTKWSLQPREKSEDFEHQLKTNPHFWKLLIDQGASIARFGDSQPSAMQIIYPLAKKSGFVPQLTKEINEGKTLGETEAGIEVLDNIEEAKKKHEEEKRELQKDYEEALRNRDKKLAQMIAEEKQRVEKEINEMRAAQEELRKKRDDDYETFQREIASERQGRKRDKERRTNRIGRWVVRGATVAIGVGATVATAGLAAPLAVAAYGFVEAAAQEQKERE</sequence>
<dbReference type="Pfam" id="PF01926">
    <property type="entry name" value="MMR_HSR1"/>
    <property type="match status" value="1"/>
</dbReference>
<name>S8AWI0_DACHA</name>
<evidence type="ECO:0000259" key="16">
    <source>
        <dbReference type="Pfam" id="PF01926"/>
    </source>
</evidence>
<evidence type="ECO:0000256" key="10">
    <source>
        <dbReference type="ARBA" id="ARBA00022842"/>
    </source>
</evidence>
<keyword evidence="8" id="KW-0378">Hydrolase</keyword>
<dbReference type="GO" id="GO:0016787">
    <property type="term" value="F:hydrolase activity"/>
    <property type="evidence" value="ECO:0007669"/>
    <property type="project" value="UniProtKB-KW"/>
</dbReference>
<evidence type="ECO:0000256" key="5">
    <source>
        <dbReference type="ARBA" id="ARBA00022640"/>
    </source>
</evidence>
<organism evidence="17 18">
    <name type="scientific">Dactylellina haptotyla (strain CBS 200.50)</name>
    <name type="common">Nematode-trapping fungus</name>
    <name type="synonym">Monacrosporium haptotylum</name>
    <dbReference type="NCBI Taxonomy" id="1284197"/>
    <lineage>
        <taxon>Eukaryota</taxon>
        <taxon>Fungi</taxon>
        <taxon>Dikarya</taxon>
        <taxon>Ascomycota</taxon>
        <taxon>Pezizomycotina</taxon>
        <taxon>Orbiliomycetes</taxon>
        <taxon>Orbiliales</taxon>
        <taxon>Orbiliaceae</taxon>
        <taxon>Dactylellina</taxon>
    </lineage>
</organism>
<dbReference type="SUPFAM" id="SSF52540">
    <property type="entry name" value="P-loop containing nucleoside triphosphate hydrolases"/>
    <property type="match status" value="1"/>
</dbReference>
<dbReference type="GO" id="GO:0016020">
    <property type="term" value="C:membrane"/>
    <property type="evidence" value="ECO:0007669"/>
    <property type="project" value="UniProtKB-SubCell"/>
</dbReference>
<dbReference type="OMA" id="NLACESY"/>
<evidence type="ECO:0000256" key="7">
    <source>
        <dbReference type="ARBA" id="ARBA00022723"/>
    </source>
</evidence>
<comment type="caution">
    <text evidence="17">The sequence shown here is derived from an EMBL/GenBank/DDBJ whole genome shotgun (WGS) entry which is preliminary data.</text>
</comment>
<evidence type="ECO:0000256" key="4">
    <source>
        <dbReference type="ARBA" id="ARBA00022528"/>
    </source>
</evidence>
<dbReference type="HOGENOM" id="CLU_018003_1_0_1"/>
<keyword evidence="12" id="KW-1133">Transmembrane helix</keyword>
<dbReference type="OrthoDB" id="8954335at2759"/>
<dbReference type="EMBL" id="AQGS01000017">
    <property type="protein sequence ID" value="EPS45311.1"/>
    <property type="molecule type" value="Genomic_DNA"/>
</dbReference>
<keyword evidence="7" id="KW-0479">Metal-binding</keyword>
<dbReference type="eggNOG" id="ENOG502S03K">
    <property type="taxonomic scope" value="Eukaryota"/>
</dbReference>
<keyword evidence="3" id="KW-0813">Transport</keyword>
<gene>
    <name evidence="17" type="ORF">H072_697</name>
</gene>
<evidence type="ECO:0000256" key="2">
    <source>
        <dbReference type="ARBA" id="ARBA00004167"/>
    </source>
</evidence>
<feature type="domain" description="G" evidence="16">
    <location>
        <begin position="17"/>
        <end position="74"/>
    </location>
</feature>
<keyword evidence="15" id="KW-0175">Coiled coil</keyword>
<evidence type="ECO:0000256" key="11">
    <source>
        <dbReference type="ARBA" id="ARBA00022927"/>
    </source>
</evidence>
<evidence type="ECO:0000256" key="14">
    <source>
        <dbReference type="ARBA" id="ARBA00024013"/>
    </source>
</evidence>
<dbReference type="InterPro" id="IPR006073">
    <property type="entry name" value="GTP-bd"/>
</dbReference>
<evidence type="ECO:0000256" key="3">
    <source>
        <dbReference type="ARBA" id="ARBA00022448"/>
    </source>
</evidence>
<keyword evidence="4" id="KW-0150">Chloroplast</keyword>
<comment type="subcellular location">
    <subcellularLocation>
        <location evidence="2">Membrane</location>
        <topology evidence="2">Single-pass membrane protein</topology>
    </subcellularLocation>
    <subcellularLocation>
        <location evidence="14">Plastid</location>
        <location evidence="14">Chloroplast outer membrane</location>
    </subcellularLocation>
</comment>
<dbReference type="InterPro" id="IPR045058">
    <property type="entry name" value="GIMA/IAN/Toc"/>
</dbReference>
<keyword evidence="9" id="KW-1002">Plastid outer membrane</keyword>
<dbReference type="GO" id="GO:0005525">
    <property type="term" value="F:GTP binding"/>
    <property type="evidence" value="ECO:0007669"/>
    <property type="project" value="InterPro"/>
</dbReference>
<evidence type="ECO:0000256" key="9">
    <source>
        <dbReference type="ARBA" id="ARBA00022805"/>
    </source>
</evidence>